<evidence type="ECO:0000256" key="6">
    <source>
        <dbReference type="ARBA" id="ARBA00022723"/>
    </source>
</evidence>
<evidence type="ECO:0000256" key="2">
    <source>
        <dbReference type="ARBA" id="ARBA00001947"/>
    </source>
</evidence>
<evidence type="ECO:0000259" key="11">
    <source>
        <dbReference type="PROSITE" id="PS51873"/>
    </source>
</evidence>
<name>A0ABC8IWD9_ERUVS</name>
<evidence type="ECO:0000256" key="4">
    <source>
        <dbReference type="ARBA" id="ARBA00012251"/>
    </source>
</evidence>
<keyword evidence="13" id="KW-1185">Reference proteome</keyword>
<keyword evidence="9" id="KW-0833">Ubl conjugation pathway</keyword>
<evidence type="ECO:0000256" key="8">
    <source>
        <dbReference type="ARBA" id="ARBA00022771"/>
    </source>
</evidence>
<sequence>MSVAEISKSTTEAGVRRCCVKCGEPFCINCKVPWHSNMLCDHYKRLHPNPTENDGKLKALADEKMWRQCGKCHHMIELSQGCISIKCRCGHEFCYECGADAGGCPHGNGELIWIQRPPPIRDIICNPTTGQTISSPRLVETTHQANSGHATPNHYQVFTLYYMARTDTRMMCLMRFDLNSEKFA</sequence>
<proteinExistence type="predicted"/>
<evidence type="ECO:0000313" key="13">
    <source>
        <dbReference type="Proteomes" id="UP001642260"/>
    </source>
</evidence>
<dbReference type="GO" id="GO:0008270">
    <property type="term" value="F:zinc ion binding"/>
    <property type="evidence" value="ECO:0007669"/>
    <property type="project" value="UniProtKB-KW"/>
</dbReference>
<dbReference type="EMBL" id="CAKOAT010059933">
    <property type="protein sequence ID" value="CAH8304594.1"/>
    <property type="molecule type" value="Genomic_DNA"/>
</dbReference>
<evidence type="ECO:0000313" key="12">
    <source>
        <dbReference type="EMBL" id="CAH8304594.1"/>
    </source>
</evidence>
<comment type="cofactor">
    <cofactor evidence="2">
        <name>Zn(2+)</name>
        <dbReference type="ChEBI" id="CHEBI:29105"/>
    </cofactor>
</comment>
<keyword evidence="6" id="KW-0479">Metal-binding</keyword>
<protein>
    <recommendedName>
        <fullName evidence="4">RBR-type E3 ubiquitin transferase</fullName>
        <ecNumber evidence="4">2.3.2.31</ecNumber>
    </recommendedName>
</protein>
<dbReference type="EC" id="2.3.2.31" evidence="4"/>
<organism evidence="12 13">
    <name type="scientific">Eruca vesicaria subsp. sativa</name>
    <name type="common">Garden rocket</name>
    <name type="synonym">Eruca sativa</name>
    <dbReference type="NCBI Taxonomy" id="29727"/>
    <lineage>
        <taxon>Eukaryota</taxon>
        <taxon>Viridiplantae</taxon>
        <taxon>Streptophyta</taxon>
        <taxon>Embryophyta</taxon>
        <taxon>Tracheophyta</taxon>
        <taxon>Spermatophyta</taxon>
        <taxon>Magnoliopsida</taxon>
        <taxon>eudicotyledons</taxon>
        <taxon>Gunneridae</taxon>
        <taxon>Pentapetalae</taxon>
        <taxon>rosids</taxon>
        <taxon>malvids</taxon>
        <taxon>Brassicales</taxon>
        <taxon>Brassicaceae</taxon>
        <taxon>Brassiceae</taxon>
        <taxon>Eruca</taxon>
    </lineage>
</organism>
<accession>A0ABC8IWD9</accession>
<dbReference type="PROSITE" id="PS51873">
    <property type="entry name" value="TRIAD"/>
    <property type="match status" value="1"/>
</dbReference>
<keyword evidence="10" id="KW-0862">Zinc</keyword>
<gene>
    <name evidence="12" type="ORF">ERUC_LOCUS3664</name>
</gene>
<evidence type="ECO:0000256" key="1">
    <source>
        <dbReference type="ARBA" id="ARBA00001798"/>
    </source>
</evidence>
<keyword evidence="8" id="KW-0863">Zinc-finger</keyword>
<dbReference type="InterPro" id="IPR044066">
    <property type="entry name" value="TRIAD_supradom"/>
</dbReference>
<evidence type="ECO:0000256" key="10">
    <source>
        <dbReference type="ARBA" id="ARBA00022833"/>
    </source>
</evidence>
<dbReference type="InterPro" id="IPR002867">
    <property type="entry name" value="IBR_dom"/>
</dbReference>
<dbReference type="GO" id="GO:0061630">
    <property type="term" value="F:ubiquitin protein ligase activity"/>
    <property type="evidence" value="ECO:0007669"/>
    <property type="project" value="UniProtKB-EC"/>
</dbReference>
<comment type="pathway">
    <text evidence="3">Protein modification; protein ubiquitination.</text>
</comment>
<comment type="caution">
    <text evidence="12">The sequence shown here is derived from an EMBL/GenBank/DDBJ whole genome shotgun (WGS) entry which is preliminary data.</text>
</comment>
<keyword evidence="7" id="KW-0677">Repeat</keyword>
<evidence type="ECO:0000256" key="9">
    <source>
        <dbReference type="ARBA" id="ARBA00022786"/>
    </source>
</evidence>
<feature type="domain" description="RING-type" evidence="11">
    <location>
        <begin position="1"/>
        <end position="120"/>
    </location>
</feature>
<dbReference type="Gene3D" id="1.20.120.1750">
    <property type="match status" value="1"/>
</dbReference>
<dbReference type="PANTHER" id="PTHR11685">
    <property type="entry name" value="RBR FAMILY RING FINGER AND IBR DOMAIN-CONTAINING"/>
    <property type="match status" value="1"/>
</dbReference>
<dbReference type="CDD" id="cd22584">
    <property type="entry name" value="Rcat_RBR_unk"/>
    <property type="match status" value="1"/>
</dbReference>
<comment type="catalytic activity">
    <reaction evidence="1">
        <text>[E2 ubiquitin-conjugating enzyme]-S-ubiquitinyl-L-cysteine + [acceptor protein]-L-lysine = [E2 ubiquitin-conjugating enzyme]-L-cysteine + [acceptor protein]-N(6)-ubiquitinyl-L-lysine.</text>
        <dbReference type="EC" id="2.3.2.31"/>
    </reaction>
</comment>
<dbReference type="InterPro" id="IPR031127">
    <property type="entry name" value="E3_UB_ligase_RBR"/>
</dbReference>
<evidence type="ECO:0000256" key="3">
    <source>
        <dbReference type="ARBA" id="ARBA00004906"/>
    </source>
</evidence>
<evidence type="ECO:0000256" key="7">
    <source>
        <dbReference type="ARBA" id="ARBA00022737"/>
    </source>
</evidence>
<dbReference type="Proteomes" id="UP001642260">
    <property type="component" value="Unassembled WGS sequence"/>
</dbReference>
<dbReference type="SUPFAM" id="SSF57850">
    <property type="entry name" value="RING/U-box"/>
    <property type="match status" value="1"/>
</dbReference>
<evidence type="ECO:0000256" key="5">
    <source>
        <dbReference type="ARBA" id="ARBA00022679"/>
    </source>
</evidence>
<dbReference type="AlphaFoldDB" id="A0ABC8IWD9"/>
<keyword evidence="5" id="KW-0808">Transferase</keyword>
<reference evidence="12 13" key="1">
    <citation type="submission" date="2022-03" db="EMBL/GenBank/DDBJ databases">
        <authorList>
            <person name="Macdonald S."/>
            <person name="Ahmed S."/>
            <person name="Newling K."/>
        </authorList>
    </citation>
    <scope>NUCLEOTIDE SEQUENCE [LARGE SCALE GENOMIC DNA]</scope>
</reference>
<dbReference type="Pfam" id="PF01485">
    <property type="entry name" value="IBR"/>
    <property type="match status" value="1"/>
</dbReference>